<keyword evidence="3" id="KW-1185">Reference proteome</keyword>
<dbReference type="InterPro" id="IPR002575">
    <property type="entry name" value="Aminoglycoside_PTrfase"/>
</dbReference>
<dbReference type="EMBL" id="JBHTCQ010000004">
    <property type="protein sequence ID" value="MFC7406880.1"/>
    <property type="molecule type" value="Genomic_DNA"/>
</dbReference>
<proteinExistence type="predicted"/>
<accession>A0ABW2QBR1</accession>
<reference evidence="3" key="1">
    <citation type="journal article" date="2019" name="Int. J. Syst. Evol. Microbiol.">
        <title>The Global Catalogue of Microorganisms (GCM) 10K type strain sequencing project: providing services to taxonomists for standard genome sequencing and annotation.</title>
        <authorList>
            <consortium name="The Broad Institute Genomics Platform"/>
            <consortium name="The Broad Institute Genome Sequencing Center for Infectious Disease"/>
            <person name="Wu L."/>
            <person name="Ma J."/>
        </authorList>
    </citation>
    <scope>NUCLEOTIDE SEQUENCE [LARGE SCALE GENOMIC DNA]</scope>
    <source>
        <strain evidence="3">JCM 1490</strain>
    </source>
</reference>
<dbReference type="InterPro" id="IPR011009">
    <property type="entry name" value="Kinase-like_dom_sf"/>
</dbReference>
<evidence type="ECO:0000313" key="2">
    <source>
        <dbReference type="EMBL" id="MFC7406880.1"/>
    </source>
</evidence>
<evidence type="ECO:0000259" key="1">
    <source>
        <dbReference type="Pfam" id="PF01636"/>
    </source>
</evidence>
<gene>
    <name evidence="2" type="ORF">ACFQQL_17300</name>
</gene>
<feature type="domain" description="Aminoglycoside phosphotransferase" evidence="1">
    <location>
        <begin position="21"/>
        <end position="240"/>
    </location>
</feature>
<organism evidence="2 3">
    <name type="scientific">Georgenia alba</name>
    <dbReference type="NCBI Taxonomy" id="2233858"/>
    <lineage>
        <taxon>Bacteria</taxon>
        <taxon>Bacillati</taxon>
        <taxon>Actinomycetota</taxon>
        <taxon>Actinomycetes</taxon>
        <taxon>Micrococcales</taxon>
        <taxon>Bogoriellaceae</taxon>
        <taxon>Georgenia</taxon>
    </lineage>
</organism>
<comment type="caution">
    <text evidence="2">The sequence shown here is derived from an EMBL/GenBank/DDBJ whole genome shotgun (WGS) entry which is preliminary data.</text>
</comment>
<name>A0ABW2QBR1_9MICO</name>
<protein>
    <submittedName>
        <fullName evidence="2">Phosphotransferase enzyme family protein</fullName>
    </submittedName>
</protein>
<sequence>MSDLAALLRHHWGMAGAAVGRLGGGMNSETWTVEHDGARYVAKSVPAHDRDGLVRGCAVAAALAEAGLVTGRPVPTVDGGFVPPETATALLEHVPGRELAGATEWEQREIAHTLGRVHRVGGPTVGRGTSGFFTWLTPQAPGVGDRPWLARAVRAVRAETDQAVLTWSVLHTDPAPEAFRRDPATGVTGLIDWTGAQRGPVLYDVASAVMYLGGPDRAASFLESYRELGLLGTDEWRRLDDLRRFRWIVQAVYFTGRLVSNDLTGVSDQADNERGLQDARRGLAELGVESTGDV</sequence>
<dbReference type="RefSeq" id="WP_382396406.1">
    <property type="nucleotide sequence ID" value="NZ_JBHTCQ010000004.1"/>
</dbReference>
<dbReference type="Gene3D" id="3.90.1200.10">
    <property type="match status" value="1"/>
</dbReference>
<evidence type="ECO:0000313" key="3">
    <source>
        <dbReference type="Proteomes" id="UP001596455"/>
    </source>
</evidence>
<dbReference type="Pfam" id="PF01636">
    <property type="entry name" value="APH"/>
    <property type="match status" value="1"/>
</dbReference>
<dbReference type="Proteomes" id="UP001596455">
    <property type="component" value="Unassembled WGS sequence"/>
</dbReference>
<dbReference type="SUPFAM" id="SSF56112">
    <property type="entry name" value="Protein kinase-like (PK-like)"/>
    <property type="match status" value="1"/>
</dbReference>